<accession>A0A0P7XZ63</accession>
<dbReference type="eggNOG" id="COG0596">
    <property type="taxonomic scope" value="Bacteria"/>
</dbReference>
<dbReference type="Pfam" id="PF12697">
    <property type="entry name" value="Abhydrolase_6"/>
    <property type="match status" value="1"/>
</dbReference>
<dbReference type="GO" id="GO:0016787">
    <property type="term" value="F:hydrolase activity"/>
    <property type="evidence" value="ECO:0007669"/>
    <property type="project" value="UniProtKB-KW"/>
</dbReference>
<dbReference type="EMBL" id="LJXT01000103">
    <property type="protein sequence ID" value="KPQ13116.1"/>
    <property type="molecule type" value="Genomic_DNA"/>
</dbReference>
<comment type="caution">
    <text evidence="3">The sequence shown here is derived from an EMBL/GenBank/DDBJ whole genome shotgun (WGS) entry which is preliminary data.</text>
</comment>
<dbReference type="OrthoDB" id="9780932at2"/>
<dbReference type="STRING" id="1305737.GCA_000526355_01214"/>
<feature type="transmembrane region" description="Helical" evidence="1">
    <location>
        <begin position="6"/>
        <end position="26"/>
    </location>
</feature>
<dbReference type="AlphaFoldDB" id="A0A0P7XZ63"/>
<evidence type="ECO:0000259" key="2">
    <source>
        <dbReference type="Pfam" id="PF12697"/>
    </source>
</evidence>
<dbReference type="InterPro" id="IPR000073">
    <property type="entry name" value="AB_hydrolase_1"/>
</dbReference>
<organism evidence="3 4">
    <name type="scientific">Algoriphagus marincola HL-49</name>
    <dbReference type="NCBI Taxonomy" id="1305737"/>
    <lineage>
        <taxon>Bacteria</taxon>
        <taxon>Pseudomonadati</taxon>
        <taxon>Bacteroidota</taxon>
        <taxon>Cytophagia</taxon>
        <taxon>Cytophagales</taxon>
        <taxon>Cyclobacteriaceae</taxon>
        <taxon>Algoriphagus</taxon>
    </lineage>
</organism>
<keyword evidence="1" id="KW-0812">Transmembrane</keyword>
<evidence type="ECO:0000256" key="1">
    <source>
        <dbReference type="SAM" id="Phobius"/>
    </source>
</evidence>
<feature type="domain" description="AB hydrolase-1" evidence="2">
    <location>
        <begin position="65"/>
        <end position="314"/>
    </location>
</feature>
<reference evidence="3 4" key="1">
    <citation type="submission" date="2015-09" db="EMBL/GenBank/DDBJ databases">
        <title>Identification and resolution of microdiversity through metagenomic sequencing of parallel consortia.</title>
        <authorList>
            <person name="Nelson W.C."/>
            <person name="Romine M.F."/>
            <person name="Lindemann S.R."/>
        </authorList>
    </citation>
    <scope>NUCLEOTIDE SEQUENCE [LARGE SCALE GENOMIC DNA]</scope>
    <source>
        <strain evidence="3">HL-49</strain>
    </source>
</reference>
<gene>
    <name evidence="3" type="ORF">HLUCCX10_14030</name>
</gene>
<name>A0A0P7XZ63_9BACT</name>
<dbReference type="SUPFAM" id="SSF53474">
    <property type="entry name" value="alpha/beta-Hydrolases"/>
    <property type="match status" value="1"/>
</dbReference>
<keyword evidence="3" id="KW-0378">Hydrolase</keyword>
<keyword evidence="1" id="KW-0472">Membrane</keyword>
<keyword evidence="3" id="KW-0012">Acyltransferase</keyword>
<dbReference type="PRINTS" id="PR00111">
    <property type="entry name" value="ABHYDROLASE"/>
</dbReference>
<sequence>MNWLKISFKIVAVIFLSFVFFLLLLFRNDIPKDEIVAKYSLPESHFIEVDGINLHVRFLGEGIPVFLIHGSFSSLHTWDQWQQELSPYFMTISVDLPGHGLTGPDELQRYSIMDYSELILLLADKLNLPKFHIAGNSMGGAVAMQVASTRPDRVLSLNLIDASGAPRPEPRNIGSGSDANSSRGGGAWIFQLAGHPVFSKVLLKCTPKFLFAMNLKQVYGDEEKIPKEAVDRYFELMLSEGNRQATLDRLRSPRNSDIDFKRLTMPTLIIWGKKDTWIPVTQAYLLEKAIPGSSLVIFDEAGHVPMEEIPTETVSKYLSFLGVEIRPKYLDEPNILTYAY</sequence>
<proteinExistence type="predicted"/>
<dbReference type="PATRIC" id="fig|1305737.6.peg.3518"/>
<keyword evidence="3" id="KW-0808">Transferase</keyword>
<dbReference type="GO" id="GO:0016746">
    <property type="term" value="F:acyltransferase activity"/>
    <property type="evidence" value="ECO:0007669"/>
    <property type="project" value="UniProtKB-KW"/>
</dbReference>
<dbReference type="InterPro" id="IPR029058">
    <property type="entry name" value="AB_hydrolase_fold"/>
</dbReference>
<evidence type="ECO:0000313" key="4">
    <source>
        <dbReference type="Proteomes" id="UP000050421"/>
    </source>
</evidence>
<dbReference type="Gene3D" id="3.40.50.1820">
    <property type="entry name" value="alpha/beta hydrolase"/>
    <property type="match status" value="1"/>
</dbReference>
<evidence type="ECO:0000313" key="3">
    <source>
        <dbReference type="EMBL" id="KPQ13116.1"/>
    </source>
</evidence>
<dbReference type="InterPro" id="IPR050266">
    <property type="entry name" value="AB_hydrolase_sf"/>
</dbReference>
<protein>
    <submittedName>
        <fullName evidence="3">Putative hydrolases or acyltransferases (Alpha/beta hydrolase superfamily)</fullName>
    </submittedName>
</protein>
<dbReference type="Proteomes" id="UP000050421">
    <property type="component" value="Unassembled WGS sequence"/>
</dbReference>
<keyword evidence="1" id="KW-1133">Transmembrane helix</keyword>
<dbReference type="PANTHER" id="PTHR43798">
    <property type="entry name" value="MONOACYLGLYCEROL LIPASE"/>
    <property type="match status" value="1"/>
</dbReference>